<dbReference type="PROSITE" id="PS51219">
    <property type="entry name" value="DPCK"/>
    <property type="match status" value="1"/>
</dbReference>
<name>A0A410FST7_BIPS1</name>
<reference evidence="6" key="1">
    <citation type="submission" date="2018-12" db="EMBL/GenBank/DDBJ databases">
        <title>Complete genome sequence of an uncultured bacterium of the candidate phylum Bipolaricaulota.</title>
        <authorList>
            <person name="Kadnikov V.V."/>
            <person name="Mardanov A.V."/>
            <person name="Beletsky A.V."/>
            <person name="Frank Y.A."/>
            <person name="Karnachuk O.V."/>
            <person name="Ravin N.V."/>
        </authorList>
    </citation>
    <scope>NUCLEOTIDE SEQUENCE [LARGE SCALE GENOMIC DNA]</scope>
</reference>
<dbReference type="PANTHER" id="PTHR10695:SF46">
    <property type="entry name" value="BIFUNCTIONAL COENZYME A SYNTHASE-RELATED"/>
    <property type="match status" value="1"/>
</dbReference>
<comment type="catalytic activity">
    <reaction evidence="3">
        <text>3'-dephospho-CoA + ATP = ADP + CoA + H(+)</text>
        <dbReference type="Rhea" id="RHEA:18245"/>
        <dbReference type="ChEBI" id="CHEBI:15378"/>
        <dbReference type="ChEBI" id="CHEBI:30616"/>
        <dbReference type="ChEBI" id="CHEBI:57287"/>
        <dbReference type="ChEBI" id="CHEBI:57328"/>
        <dbReference type="ChEBI" id="CHEBI:456216"/>
        <dbReference type="EC" id="2.7.1.24"/>
    </reaction>
</comment>
<evidence type="ECO:0000256" key="2">
    <source>
        <dbReference type="ARBA" id="ARBA00022840"/>
    </source>
</evidence>
<dbReference type="KEGG" id="bih:BIP78_0493"/>
<evidence type="ECO:0000313" key="6">
    <source>
        <dbReference type="Proteomes" id="UP000287233"/>
    </source>
</evidence>
<dbReference type="UniPathway" id="UPA00241">
    <property type="reaction ID" value="UER00356"/>
</dbReference>
<keyword evidence="3" id="KW-0173">Coenzyme A biosynthesis</keyword>
<evidence type="ECO:0000313" key="5">
    <source>
        <dbReference type="EMBL" id="QAA76259.1"/>
    </source>
</evidence>
<sequence>MKVVGIAGPAGAGKSTVARLLARRPGVAHVDCDALAWATYEPGGTAYRALIALFGAGILSPTGAVDRARLARAAFSAPELKAALEAIVHPRVMDEIRAAIRRHREEGARVLVVEGALLLSSPHVDRSLFDTLVWLDVPEEDRRKRLLSLGLDPDVVARRLDAQRDLLPPTDPRVLVVDGRGAPGKVARRLEGLLGLGNA</sequence>
<dbReference type="Pfam" id="PF01121">
    <property type="entry name" value="CoaE"/>
    <property type="match status" value="1"/>
</dbReference>
<evidence type="ECO:0000256" key="3">
    <source>
        <dbReference type="HAMAP-Rule" id="MF_00376"/>
    </source>
</evidence>
<keyword evidence="3" id="KW-0963">Cytoplasm</keyword>
<comment type="subcellular location">
    <subcellularLocation>
        <location evidence="3">Cytoplasm</location>
    </subcellularLocation>
</comment>
<keyword evidence="1 3" id="KW-0547">Nucleotide-binding</keyword>
<dbReference type="SUPFAM" id="SSF52540">
    <property type="entry name" value="P-loop containing nucleoside triphosphate hydrolases"/>
    <property type="match status" value="1"/>
</dbReference>
<keyword evidence="2 3" id="KW-0067">ATP-binding</keyword>
<dbReference type="CDD" id="cd02022">
    <property type="entry name" value="DPCK"/>
    <property type="match status" value="1"/>
</dbReference>
<dbReference type="InterPro" id="IPR001977">
    <property type="entry name" value="Depp_CoAkinase"/>
</dbReference>
<evidence type="ECO:0000256" key="4">
    <source>
        <dbReference type="NCBIfam" id="TIGR00152"/>
    </source>
</evidence>
<dbReference type="NCBIfam" id="TIGR00152">
    <property type="entry name" value="dephospho-CoA kinase"/>
    <property type="match status" value="1"/>
</dbReference>
<evidence type="ECO:0000256" key="1">
    <source>
        <dbReference type="ARBA" id="ARBA00022741"/>
    </source>
</evidence>
<dbReference type="GO" id="GO:0005524">
    <property type="term" value="F:ATP binding"/>
    <property type="evidence" value="ECO:0007669"/>
    <property type="project" value="UniProtKB-UniRule"/>
</dbReference>
<gene>
    <name evidence="3" type="primary">coaE</name>
    <name evidence="5" type="ORF">BIP78_0493</name>
</gene>
<dbReference type="Proteomes" id="UP000287233">
    <property type="component" value="Chromosome"/>
</dbReference>
<dbReference type="EMBL" id="CP034928">
    <property type="protein sequence ID" value="QAA76259.1"/>
    <property type="molecule type" value="Genomic_DNA"/>
</dbReference>
<dbReference type="Gene3D" id="3.40.50.300">
    <property type="entry name" value="P-loop containing nucleotide triphosphate hydrolases"/>
    <property type="match status" value="1"/>
</dbReference>
<dbReference type="EC" id="2.7.1.24" evidence="3 4"/>
<dbReference type="PANTHER" id="PTHR10695">
    <property type="entry name" value="DEPHOSPHO-COA KINASE-RELATED"/>
    <property type="match status" value="1"/>
</dbReference>
<comment type="similarity">
    <text evidence="3">Belongs to the CoaE family.</text>
</comment>
<dbReference type="HAMAP" id="MF_00376">
    <property type="entry name" value="Dephospho_CoA_kinase"/>
    <property type="match status" value="1"/>
</dbReference>
<protein>
    <recommendedName>
        <fullName evidence="3 4">Dephospho-CoA kinase</fullName>
        <ecNumber evidence="3 4">2.7.1.24</ecNumber>
    </recommendedName>
    <alternativeName>
        <fullName evidence="3">Dephosphocoenzyme A kinase</fullName>
    </alternativeName>
</protein>
<dbReference type="GO" id="GO:0015937">
    <property type="term" value="P:coenzyme A biosynthetic process"/>
    <property type="evidence" value="ECO:0007669"/>
    <property type="project" value="UniProtKB-UniRule"/>
</dbReference>
<comment type="function">
    <text evidence="3">Catalyzes the phosphorylation of the 3'-hydroxyl group of dephosphocoenzyme A to form coenzyme A.</text>
</comment>
<accession>A0A410FST7</accession>
<proteinExistence type="inferred from homology"/>
<comment type="pathway">
    <text evidence="3">Cofactor biosynthesis; coenzyme A biosynthesis; CoA from (R)-pantothenate: step 5/5.</text>
</comment>
<keyword evidence="3" id="KW-0418">Kinase</keyword>
<keyword evidence="3" id="KW-0808">Transferase</keyword>
<organism evidence="5 6">
    <name type="scientific">Bipolaricaulis sibiricus</name>
    <dbReference type="NCBI Taxonomy" id="2501609"/>
    <lineage>
        <taxon>Bacteria</taxon>
        <taxon>Candidatus Bipolaricaulota</taxon>
        <taxon>Candidatus Bipolaricaulia</taxon>
        <taxon>Candidatus Bipolaricaulales</taxon>
        <taxon>Candidatus Bipolaricaulaceae</taxon>
        <taxon>Candidatus Bipolaricaulis</taxon>
    </lineage>
</organism>
<dbReference type="GO" id="GO:0004140">
    <property type="term" value="F:dephospho-CoA kinase activity"/>
    <property type="evidence" value="ECO:0007669"/>
    <property type="project" value="UniProtKB-UniRule"/>
</dbReference>
<feature type="binding site" evidence="3">
    <location>
        <begin position="11"/>
        <end position="16"/>
    </location>
    <ligand>
        <name>ATP</name>
        <dbReference type="ChEBI" id="CHEBI:30616"/>
    </ligand>
</feature>
<dbReference type="AlphaFoldDB" id="A0A410FST7"/>
<dbReference type="InterPro" id="IPR027417">
    <property type="entry name" value="P-loop_NTPase"/>
</dbReference>
<dbReference type="GO" id="GO:0005737">
    <property type="term" value="C:cytoplasm"/>
    <property type="evidence" value="ECO:0007669"/>
    <property type="project" value="UniProtKB-SubCell"/>
</dbReference>